<evidence type="ECO:0000313" key="1">
    <source>
        <dbReference type="EMBL" id="KFB74250.1"/>
    </source>
</evidence>
<evidence type="ECO:0000313" key="2">
    <source>
        <dbReference type="Proteomes" id="UP000020077"/>
    </source>
</evidence>
<dbReference type="AntiFam" id="ANF00213">
    <property type="entry name" value="Shadow ORF (opposite glyS)"/>
</dbReference>
<dbReference type="AlphaFoldDB" id="A0A080M1R8"/>
<sequence>MLFDGVGNHRQTPFVQQVIAAHDSLQFREFANHVGQQIDLGEQRSPFGEIGFGAESFGNAAGDAPHSLRTVAERAELVMIDHRAQRGDAGGKAVLAVLVVEEAGVREAGADDALVAPDDVGRVTDLHVGDDQEFVEQPAFAIE</sequence>
<proteinExistence type="predicted"/>
<accession>A0A080M1R8</accession>
<comment type="caution">
    <text evidence="1">The sequence shown here is derived from an EMBL/GenBank/DDBJ whole genome shotgun (WGS) entry which is preliminary data.</text>
</comment>
<dbReference type="EMBL" id="JDVG02000074">
    <property type="protein sequence ID" value="KFB74250.1"/>
    <property type="molecule type" value="Genomic_DNA"/>
</dbReference>
<gene>
    <name evidence="1" type="ORF">AW09_000469</name>
</gene>
<protein>
    <submittedName>
        <fullName evidence="1">Uncharacterized protein</fullName>
    </submittedName>
</protein>
<reference evidence="1 2" key="1">
    <citation type="submission" date="2014-02" db="EMBL/GenBank/DDBJ databases">
        <title>Expanding our view of genomic diversity in Candidatus Accumulibacter clades.</title>
        <authorList>
            <person name="Skennerton C.T."/>
            <person name="Barr J.J."/>
            <person name="Slater F.R."/>
            <person name="Bond P.L."/>
            <person name="Tyson G.W."/>
        </authorList>
    </citation>
    <scope>NUCLEOTIDE SEQUENCE [LARGE SCALE GENOMIC DNA]</scope>
    <source>
        <strain evidence="2">BA-91</strain>
    </source>
</reference>
<organism evidence="1 2">
    <name type="scientific">Candidatus Accumulibacter phosphatis</name>
    <dbReference type="NCBI Taxonomy" id="327160"/>
    <lineage>
        <taxon>Bacteria</taxon>
        <taxon>Pseudomonadati</taxon>
        <taxon>Pseudomonadota</taxon>
        <taxon>Betaproteobacteria</taxon>
        <taxon>Candidatus Accumulibacter</taxon>
    </lineage>
</organism>
<name>A0A080M1R8_9PROT</name>
<dbReference type="Proteomes" id="UP000020077">
    <property type="component" value="Unassembled WGS sequence"/>
</dbReference>